<dbReference type="AlphaFoldDB" id="A0A1R4I6R3"/>
<feature type="domain" description="Ionotropic glutamate receptor C-terminal" evidence="7">
    <location>
        <begin position="53"/>
        <end position="267"/>
    </location>
</feature>
<dbReference type="Gene3D" id="3.40.190.10">
    <property type="entry name" value="Periplasmic binding protein-like II"/>
    <property type="match status" value="2"/>
</dbReference>
<dbReference type="SMART" id="SM00079">
    <property type="entry name" value="PBPe"/>
    <property type="match status" value="1"/>
</dbReference>
<dbReference type="PROSITE" id="PS01039">
    <property type="entry name" value="SBP_BACTERIAL_3"/>
    <property type="match status" value="1"/>
</dbReference>
<feature type="domain" description="Solute-binding protein family 3/N-terminal" evidence="6">
    <location>
        <begin position="53"/>
        <end position="268"/>
    </location>
</feature>
<dbReference type="GO" id="GO:0015276">
    <property type="term" value="F:ligand-gated monoatomic ion channel activity"/>
    <property type="evidence" value="ECO:0007669"/>
    <property type="project" value="InterPro"/>
</dbReference>
<dbReference type="GO" id="GO:0016020">
    <property type="term" value="C:membrane"/>
    <property type="evidence" value="ECO:0007669"/>
    <property type="project" value="InterPro"/>
</dbReference>
<evidence type="ECO:0000256" key="3">
    <source>
        <dbReference type="ARBA" id="ARBA00022729"/>
    </source>
</evidence>
<accession>A0A1R4I6R3</accession>
<dbReference type="Proteomes" id="UP000196230">
    <property type="component" value="Unassembled WGS sequence"/>
</dbReference>
<keyword evidence="3 5" id="KW-0732">Signal</keyword>
<dbReference type="InterPro" id="IPR018313">
    <property type="entry name" value="SBP_3_CS"/>
</dbReference>
<evidence type="ECO:0000256" key="2">
    <source>
        <dbReference type="ARBA" id="ARBA00010333"/>
    </source>
</evidence>
<evidence type="ECO:0000259" key="6">
    <source>
        <dbReference type="SMART" id="SM00062"/>
    </source>
</evidence>
<sequence length="273" mass="29299">MSRTHHRVVAAASLCTGALALSGCAVIGGTSSSKAVGSDEHLSSSYQLVEPGTLTVCSDIPYPPFEFEQDGKITGYDIELVHAVAEKLELDVDVIDSSFEAIESGASLTGCDLNASSISITEARQRVMAFTSPYLDDDLVLIARKDRGFTSVEDLEDARVGVQTATTGAEYATEQGLNVVQYEDGGMQVQALKAGNVDATLGNQSVLLYELKDDDRFEIVEELPTGEQLGMAVGAEKAQLLSAVDRALQELRTEGKVAELQDKWFGHVQEAYR</sequence>
<comment type="similarity">
    <text evidence="2 4">Belongs to the bacterial solute-binding protein 3 family.</text>
</comment>
<organism evidence="8 9">
    <name type="scientific">Micrococcus lylae</name>
    <dbReference type="NCBI Taxonomy" id="1273"/>
    <lineage>
        <taxon>Bacteria</taxon>
        <taxon>Bacillati</taxon>
        <taxon>Actinomycetota</taxon>
        <taxon>Actinomycetes</taxon>
        <taxon>Micrococcales</taxon>
        <taxon>Micrococcaceae</taxon>
        <taxon>Micrococcus</taxon>
    </lineage>
</organism>
<dbReference type="SMART" id="SM00062">
    <property type="entry name" value="PBPb"/>
    <property type="match status" value="1"/>
</dbReference>
<dbReference type="Pfam" id="PF00497">
    <property type="entry name" value="SBP_bac_3"/>
    <property type="match status" value="1"/>
</dbReference>
<evidence type="ECO:0000313" key="9">
    <source>
        <dbReference type="Proteomes" id="UP000196230"/>
    </source>
</evidence>
<proteinExistence type="inferred from homology"/>
<dbReference type="EMBL" id="FUKP01000003">
    <property type="protein sequence ID" value="SJN15517.1"/>
    <property type="molecule type" value="Genomic_DNA"/>
</dbReference>
<dbReference type="InterPro" id="IPR001638">
    <property type="entry name" value="Solute-binding_3/MltF_N"/>
</dbReference>
<feature type="chain" id="PRO_5010312825" evidence="5">
    <location>
        <begin position="21"/>
        <end position="273"/>
    </location>
</feature>
<name>A0A1R4I6R3_9MICC</name>
<evidence type="ECO:0000256" key="1">
    <source>
        <dbReference type="ARBA" id="ARBA00004196"/>
    </source>
</evidence>
<protein>
    <submittedName>
        <fullName evidence="8">Dipeptide-binding ABC transporter, periplasmic substrate-binding component (TC 3.A.1.5.2)</fullName>
    </submittedName>
</protein>
<gene>
    <name evidence="8" type="ORF">FM125_00250</name>
</gene>
<dbReference type="PROSITE" id="PS51257">
    <property type="entry name" value="PROKAR_LIPOPROTEIN"/>
    <property type="match status" value="1"/>
</dbReference>
<reference evidence="8 9" key="1">
    <citation type="submission" date="2017-02" db="EMBL/GenBank/DDBJ databases">
        <authorList>
            <person name="Peterson S.W."/>
        </authorList>
    </citation>
    <scope>NUCLEOTIDE SEQUENCE [LARGE SCALE GENOMIC DNA]</scope>
    <source>
        <strain evidence="8 9">2B3F</strain>
    </source>
</reference>
<dbReference type="CDD" id="cd13530">
    <property type="entry name" value="PBP2_peptides_like"/>
    <property type="match status" value="1"/>
</dbReference>
<evidence type="ECO:0000256" key="5">
    <source>
        <dbReference type="SAM" id="SignalP"/>
    </source>
</evidence>
<evidence type="ECO:0000313" key="8">
    <source>
        <dbReference type="EMBL" id="SJN15517.1"/>
    </source>
</evidence>
<dbReference type="PANTHER" id="PTHR35936:SF19">
    <property type="entry name" value="AMINO-ACID-BINDING PROTEIN YXEM-RELATED"/>
    <property type="match status" value="1"/>
</dbReference>
<dbReference type="RefSeq" id="WP_070640159.1">
    <property type="nucleotide sequence ID" value="NZ_FUKP01000003.1"/>
</dbReference>
<dbReference type="GO" id="GO:0030313">
    <property type="term" value="C:cell envelope"/>
    <property type="evidence" value="ECO:0007669"/>
    <property type="project" value="UniProtKB-SubCell"/>
</dbReference>
<feature type="signal peptide" evidence="5">
    <location>
        <begin position="1"/>
        <end position="20"/>
    </location>
</feature>
<dbReference type="PANTHER" id="PTHR35936">
    <property type="entry name" value="MEMBRANE-BOUND LYTIC MUREIN TRANSGLYCOSYLASE F"/>
    <property type="match status" value="1"/>
</dbReference>
<evidence type="ECO:0000259" key="7">
    <source>
        <dbReference type="SMART" id="SM00079"/>
    </source>
</evidence>
<dbReference type="InterPro" id="IPR001320">
    <property type="entry name" value="Iontro_rcpt_C"/>
</dbReference>
<comment type="subcellular location">
    <subcellularLocation>
        <location evidence="1">Cell envelope</location>
    </subcellularLocation>
</comment>
<dbReference type="SUPFAM" id="SSF53850">
    <property type="entry name" value="Periplasmic binding protein-like II"/>
    <property type="match status" value="1"/>
</dbReference>
<evidence type="ECO:0000256" key="4">
    <source>
        <dbReference type="RuleBase" id="RU003744"/>
    </source>
</evidence>